<keyword evidence="2" id="KW-0808">Transferase</keyword>
<dbReference type="GO" id="GO:0008168">
    <property type="term" value="F:methyltransferase activity"/>
    <property type="evidence" value="ECO:0007669"/>
    <property type="project" value="UniProtKB-KW"/>
</dbReference>
<dbReference type="InterPro" id="IPR029063">
    <property type="entry name" value="SAM-dependent_MTases_sf"/>
</dbReference>
<dbReference type="Proteomes" id="UP000672097">
    <property type="component" value="Unassembled WGS sequence"/>
</dbReference>
<dbReference type="Pfam" id="PF08241">
    <property type="entry name" value="Methyltransf_11"/>
    <property type="match status" value="1"/>
</dbReference>
<gene>
    <name evidence="2" type="ORF">KAK11_05015</name>
</gene>
<keyword evidence="2" id="KW-0489">Methyltransferase</keyword>
<dbReference type="GO" id="GO:0032259">
    <property type="term" value="P:methylation"/>
    <property type="evidence" value="ECO:0007669"/>
    <property type="project" value="UniProtKB-KW"/>
</dbReference>
<keyword evidence="3" id="KW-1185">Reference proteome</keyword>
<evidence type="ECO:0000313" key="3">
    <source>
        <dbReference type="Proteomes" id="UP000672097"/>
    </source>
</evidence>
<organism evidence="2 3">
    <name type="scientific">Ideonella paludis</name>
    <dbReference type="NCBI Taxonomy" id="1233411"/>
    <lineage>
        <taxon>Bacteria</taxon>
        <taxon>Pseudomonadati</taxon>
        <taxon>Pseudomonadota</taxon>
        <taxon>Betaproteobacteria</taxon>
        <taxon>Burkholderiales</taxon>
        <taxon>Sphaerotilaceae</taxon>
        <taxon>Ideonella</taxon>
    </lineage>
</organism>
<dbReference type="InterPro" id="IPR013216">
    <property type="entry name" value="Methyltransf_11"/>
</dbReference>
<dbReference type="SUPFAM" id="SSF53335">
    <property type="entry name" value="S-adenosyl-L-methionine-dependent methyltransferases"/>
    <property type="match status" value="1"/>
</dbReference>
<dbReference type="RefSeq" id="WP_210806895.1">
    <property type="nucleotide sequence ID" value="NZ_JAGQDG010000002.1"/>
</dbReference>
<dbReference type="EMBL" id="JAGQDG010000002">
    <property type="protein sequence ID" value="MBQ0934685.1"/>
    <property type="molecule type" value="Genomic_DNA"/>
</dbReference>
<name>A0ABS5DU64_9BURK</name>
<comment type="caution">
    <text evidence="2">The sequence shown here is derived from an EMBL/GenBank/DDBJ whole genome shotgun (WGS) entry which is preliminary data.</text>
</comment>
<dbReference type="PANTHER" id="PTHR43591">
    <property type="entry name" value="METHYLTRANSFERASE"/>
    <property type="match status" value="1"/>
</dbReference>
<reference evidence="2 3" key="1">
    <citation type="submission" date="2021-04" db="EMBL/GenBank/DDBJ databases">
        <title>The genome sequence of type strain Ideonella paludis KCTC 32238.</title>
        <authorList>
            <person name="Liu Y."/>
        </authorList>
    </citation>
    <scope>NUCLEOTIDE SEQUENCE [LARGE SCALE GENOMIC DNA]</scope>
    <source>
        <strain evidence="2 3">KCTC 32238</strain>
    </source>
</reference>
<dbReference type="CDD" id="cd02440">
    <property type="entry name" value="AdoMet_MTases"/>
    <property type="match status" value="1"/>
</dbReference>
<sequence length="318" mass="34915">MNDAEKAGAWQRLWATGAEDSFGQSMGEPPASAHWTRWFADLPQGASVLDLACGSGALLRRFLASNQDAQAHCHGVDLVPESPTWLGTLRPAQRDRVDFTGSVSVTRLPFDDACFDAVVSQFGIEYADLSLAIPEAVRVLRPSGRLGLLMHHQASRPVALARVELEHAAWLQNSGWLRAAFQMCTAMALTSHIAGRQELNSSPDWARVRYDYDSLTRQVQSRAAASSCPDLLWDAQNWMTQAFRVSATEGAAAGQRAAQKVAELISDTALRLNDMLSHALDAADIERLVQLIQDLGRTDVSISTIEDRGHLLGWWIQQ</sequence>
<evidence type="ECO:0000259" key="1">
    <source>
        <dbReference type="Pfam" id="PF08241"/>
    </source>
</evidence>
<protein>
    <submittedName>
        <fullName evidence="2">Class I SAM-dependent methyltransferase</fullName>
    </submittedName>
</protein>
<dbReference type="Gene3D" id="3.40.50.150">
    <property type="entry name" value="Vaccinia Virus protein VP39"/>
    <property type="match status" value="1"/>
</dbReference>
<evidence type="ECO:0000313" key="2">
    <source>
        <dbReference type="EMBL" id="MBQ0934685.1"/>
    </source>
</evidence>
<accession>A0ABS5DU64</accession>
<proteinExistence type="predicted"/>
<feature type="domain" description="Methyltransferase type 11" evidence="1">
    <location>
        <begin position="49"/>
        <end position="146"/>
    </location>
</feature>